<evidence type="ECO:0000259" key="1">
    <source>
        <dbReference type="Pfam" id="PF26063"/>
    </source>
</evidence>
<dbReference type="AlphaFoldDB" id="A0AAV1KIV4"/>
<dbReference type="InterPro" id="IPR027417">
    <property type="entry name" value="P-loop_NTPase"/>
</dbReference>
<reference evidence="2 3" key="1">
    <citation type="submission" date="2023-11" db="EMBL/GenBank/DDBJ databases">
        <authorList>
            <person name="Hedman E."/>
            <person name="Englund M."/>
            <person name="Stromberg M."/>
            <person name="Nyberg Akerstrom W."/>
            <person name="Nylinder S."/>
            <person name="Jareborg N."/>
            <person name="Kallberg Y."/>
            <person name="Kronander E."/>
        </authorList>
    </citation>
    <scope>NUCLEOTIDE SEQUENCE [LARGE SCALE GENOMIC DNA]</scope>
</reference>
<dbReference type="Pfam" id="PF26063">
    <property type="entry name" value="MCMDC2_N"/>
    <property type="match status" value="1"/>
</dbReference>
<gene>
    <name evidence="2" type="ORF">PARMNEM_LOCUS4443</name>
</gene>
<evidence type="ECO:0000313" key="2">
    <source>
        <dbReference type="EMBL" id="CAK1582980.1"/>
    </source>
</evidence>
<dbReference type="Proteomes" id="UP001314205">
    <property type="component" value="Unassembled WGS sequence"/>
</dbReference>
<name>A0AAV1KIV4_9NEOP</name>
<feature type="domain" description="MCMDC2 N-terminal" evidence="1">
    <location>
        <begin position="4"/>
        <end position="109"/>
    </location>
</feature>
<protein>
    <recommendedName>
        <fullName evidence="1">MCMDC2 N-terminal domain-containing protein</fullName>
    </recommendedName>
</protein>
<dbReference type="EMBL" id="CAVLGL010000046">
    <property type="protein sequence ID" value="CAK1582980.1"/>
    <property type="molecule type" value="Genomic_DNA"/>
</dbReference>
<keyword evidence="3" id="KW-1185">Reference proteome</keyword>
<sequence length="574" mass="65219">MELYYKLLLYLDKRGFLNEMKKNCVSFLFECNTDKQSNRFPPLRQLLELDIMDLLNIFPDLGDFLIKEPLQFQRICNDILYACVKSLEYENKQNIDVMQVAVIIRLKCFPPHITYPNQRQYNGVIFLKGLLLDISTPSSYVFHTVWSCPEECENNEVILQFIPKAPPKCYICRNILFENSGLRRCGEQVKATFISEFELIPKKYLVADDLIPKLKIGRIYNIHVVVLKKIKAVWSVEETTYLPAPLTYPIPEDIKELFEVCDGVPWKFIYCLASPIGARVCPLHCFMHVKISLLLSLVSVKANSVLGSPIINVLISGYETKYVGDLMREAAKLADRSVLLGNSHGSVKTSFIASSGGVCFLPLPLYLYNQKQISHVLKTLESGEITTENSEMKMQCAVWAHTNYSKKITINNLSSIFGTVCRGDYGEYSDDISEFLLRGSMEETKMSRDEVKAIETVMSYINLTAGMNVTLDRTAENLLKNYFLAARKERPQVATIGSIGALIAVSMTSARLCHRSVANIDDALLAIWLHVCASPEPRFAPEEYLQTPPCIQKLHKNMTHFKDWLEQFTGSCIL</sequence>
<dbReference type="Gene3D" id="3.40.50.300">
    <property type="entry name" value="P-loop containing nucleotide triphosphate hydrolases"/>
    <property type="match status" value="1"/>
</dbReference>
<proteinExistence type="predicted"/>
<organism evidence="2 3">
    <name type="scientific">Parnassius mnemosyne</name>
    <name type="common">clouded apollo</name>
    <dbReference type="NCBI Taxonomy" id="213953"/>
    <lineage>
        <taxon>Eukaryota</taxon>
        <taxon>Metazoa</taxon>
        <taxon>Ecdysozoa</taxon>
        <taxon>Arthropoda</taxon>
        <taxon>Hexapoda</taxon>
        <taxon>Insecta</taxon>
        <taxon>Pterygota</taxon>
        <taxon>Neoptera</taxon>
        <taxon>Endopterygota</taxon>
        <taxon>Lepidoptera</taxon>
        <taxon>Glossata</taxon>
        <taxon>Ditrysia</taxon>
        <taxon>Papilionoidea</taxon>
        <taxon>Papilionidae</taxon>
        <taxon>Parnassiinae</taxon>
        <taxon>Parnassini</taxon>
        <taxon>Parnassius</taxon>
        <taxon>Driopa</taxon>
    </lineage>
</organism>
<comment type="caution">
    <text evidence="2">The sequence shown here is derived from an EMBL/GenBank/DDBJ whole genome shotgun (WGS) entry which is preliminary data.</text>
</comment>
<accession>A0AAV1KIV4</accession>
<evidence type="ECO:0000313" key="3">
    <source>
        <dbReference type="Proteomes" id="UP001314205"/>
    </source>
</evidence>
<dbReference type="InterPro" id="IPR058769">
    <property type="entry name" value="MCMDC2_N"/>
</dbReference>